<evidence type="ECO:0000256" key="7">
    <source>
        <dbReference type="ARBA" id="ARBA00022692"/>
    </source>
</evidence>
<accession>A0ABV0QEK8</accession>
<dbReference type="Pfam" id="PF12632">
    <property type="entry name" value="Vezatin"/>
    <property type="match status" value="1"/>
</dbReference>
<evidence type="ECO:0000256" key="3">
    <source>
        <dbReference type="ARBA" id="ARBA00004651"/>
    </source>
</evidence>
<feature type="compositionally biased region" description="Basic and acidic residues" evidence="13">
    <location>
        <begin position="103"/>
        <end position="116"/>
    </location>
</feature>
<reference evidence="15 16" key="1">
    <citation type="submission" date="2021-06" db="EMBL/GenBank/DDBJ databases">
        <authorList>
            <person name="Palmer J.M."/>
        </authorList>
    </citation>
    <scope>NUCLEOTIDE SEQUENCE [LARGE SCALE GENOMIC DNA]</scope>
    <source>
        <strain evidence="15 16">XC_2019</strain>
        <tissue evidence="15">Muscle</tissue>
    </source>
</reference>
<keyword evidence="11" id="KW-0472">Membrane</keyword>
<evidence type="ECO:0000259" key="14">
    <source>
        <dbReference type="Pfam" id="PF12632"/>
    </source>
</evidence>
<dbReference type="InterPro" id="IPR026859">
    <property type="entry name" value="Myosin-bd"/>
</dbReference>
<protein>
    <recommendedName>
        <fullName evidence="5">Vezatin</fullName>
    </recommendedName>
</protein>
<dbReference type="InterPro" id="IPR026858">
    <property type="entry name" value="Vezatin"/>
</dbReference>
<sequence>LEYVKGILIEEYNNVAMMFVRCCTSLNLQCRVDVSIVLFIHAVDLGLGLGIEHLGDEQAQELTDDYSLPALKVTPQGSKIDKLWLGQSSECFRRLALLLSPHRTEESEEGRTKEDTSPPPCPSPPPAPLHRSVAAVTEPLHRALASCLADVQCSYDFHRHFEMQPRMTSSDRSGRVKEKCRELNALHTSIRSLQLHLKALLSEMIILEDDLEKLMVSKELTELTLEGYQGLSERLQQLQPHMQASTGCWDDTVGQVERMLRRANAYPGEQR</sequence>
<keyword evidence="8" id="KW-0965">Cell junction</keyword>
<feature type="compositionally biased region" description="Pro residues" evidence="13">
    <location>
        <begin position="117"/>
        <end position="128"/>
    </location>
</feature>
<comment type="subcellular location">
    <subcellularLocation>
        <location evidence="2">Cell junction</location>
        <location evidence="2">Adherens junction</location>
    </subcellularLocation>
    <subcellularLocation>
        <location evidence="3">Cell membrane</location>
        <topology evidence="3">Multi-pass membrane protein</topology>
    </subcellularLocation>
    <subcellularLocation>
        <location evidence="1">Nucleus</location>
    </subcellularLocation>
</comment>
<comment type="similarity">
    <text evidence="4">Belongs to the vezatin family.</text>
</comment>
<evidence type="ECO:0000256" key="2">
    <source>
        <dbReference type="ARBA" id="ARBA00004536"/>
    </source>
</evidence>
<proteinExistence type="inferred from homology"/>
<dbReference type="PANTHER" id="PTHR15989">
    <property type="entry name" value="VEZATIN"/>
    <property type="match status" value="1"/>
</dbReference>
<evidence type="ECO:0000256" key="11">
    <source>
        <dbReference type="ARBA" id="ARBA00023136"/>
    </source>
</evidence>
<dbReference type="PANTHER" id="PTHR15989:SF5">
    <property type="entry name" value="VEZATIN"/>
    <property type="match status" value="1"/>
</dbReference>
<keyword evidence="12" id="KW-0539">Nucleus</keyword>
<keyword evidence="6" id="KW-1003">Cell membrane</keyword>
<keyword evidence="9" id="KW-1133">Transmembrane helix</keyword>
<evidence type="ECO:0000313" key="15">
    <source>
        <dbReference type="EMBL" id="MEQ2194225.1"/>
    </source>
</evidence>
<evidence type="ECO:0000256" key="12">
    <source>
        <dbReference type="ARBA" id="ARBA00023242"/>
    </source>
</evidence>
<name>A0ABV0QEK8_9TELE</name>
<evidence type="ECO:0000256" key="9">
    <source>
        <dbReference type="ARBA" id="ARBA00022989"/>
    </source>
</evidence>
<evidence type="ECO:0000256" key="5">
    <source>
        <dbReference type="ARBA" id="ARBA00018125"/>
    </source>
</evidence>
<evidence type="ECO:0000256" key="8">
    <source>
        <dbReference type="ARBA" id="ARBA00022949"/>
    </source>
</evidence>
<evidence type="ECO:0000256" key="10">
    <source>
        <dbReference type="ARBA" id="ARBA00023054"/>
    </source>
</evidence>
<evidence type="ECO:0000256" key="13">
    <source>
        <dbReference type="SAM" id="MobiDB-lite"/>
    </source>
</evidence>
<keyword evidence="7" id="KW-0812">Transmembrane</keyword>
<evidence type="ECO:0000256" key="1">
    <source>
        <dbReference type="ARBA" id="ARBA00004123"/>
    </source>
</evidence>
<keyword evidence="10" id="KW-0175">Coiled coil</keyword>
<evidence type="ECO:0000313" key="16">
    <source>
        <dbReference type="Proteomes" id="UP001434883"/>
    </source>
</evidence>
<feature type="non-terminal residue" evidence="15">
    <location>
        <position position="1"/>
    </location>
</feature>
<dbReference type="EMBL" id="JAHRIN010009026">
    <property type="protein sequence ID" value="MEQ2194225.1"/>
    <property type="molecule type" value="Genomic_DNA"/>
</dbReference>
<feature type="region of interest" description="Disordered" evidence="13">
    <location>
        <begin position="103"/>
        <end position="130"/>
    </location>
</feature>
<dbReference type="Proteomes" id="UP001434883">
    <property type="component" value="Unassembled WGS sequence"/>
</dbReference>
<gene>
    <name evidence="15" type="ORF">XENOCAPTIV_025676</name>
</gene>
<keyword evidence="16" id="KW-1185">Reference proteome</keyword>
<evidence type="ECO:0000256" key="4">
    <source>
        <dbReference type="ARBA" id="ARBA00007245"/>
    </source>
</evidence>
<evidence type="ECO:0000256" key="6">
    <source>
        <dbReference type="ARBA" id="ARBA00022475"/>
    </source>
</evidence>
<comment type="caution">
    <text evidence="15">The sequence shown here is derived from an EMBL/GenBank/DDBJ whole genome shotgun (WGS) entry which is preliminary data.</text>
</comment>
<organism evidence="15 16">
    <name type="scientific">Xenoophorus captivus</name>
    <dbReference type="NCBI Taxonomy" id="1517983"/>
    <lineage>
        <taxon>Eukaryota</taxon>
        <taxon>Metazoa</taxon>
        <taxon>Chordata</taxon>
        <taxon>Craniata</taxon>
        <taxon>Vertebrata</taxon>
        <taxon>Euteleostomi</taxon>
        <taxon>Actinopterygii</taxon>
        <taxon>Neopterygii</taxon>
        <taxon>Teleostei</taxon>
        <taxon>Neoteleostei</taxon>
        <taxon>Acanthomorphata</taxon>
        <taxon>Ovalentaria</taxon>
        <taxon>Atherinomorphae</taxon>
        <taxon>Cyprinodontiformes</taxon>
        <taxon>Goodeidae</taxon>
        <taxon>Xenoophorus</taxon>
    </lineage>
</organism>
<feature type="domain" description="Myosin-binding" evidence="14">
    <location>
        <begin position="48"/>
        <end position="198"/>
    </location>
</feature>